<evidence type="ECO:0000256" key="6">
    <source>
        <dbReference type="ARBA" id="ARBA00023136"/>
    </source>
</evidence>
<dbReference type="Pfam" id="PF00702">
    <property type="entry name" value="Hydrolase"/>
    <property type="match status" value="1"/>
</dbReference>
<feature type="transmembrane region" description="Helical" evidence="7">
    <location>
        <begin position="458"/>
        <end position="477"/>
    </location>
</feature>
<dbReference type="GO" id="GO:0016887">
    <property type="term" value="F:ATP hydrolysis activity"/>
    <property type="evidence" value="ECO:0007669"/>
    <property type="project" value="InterPro"/>
</dbReference>
<dbReference type="GO" id="GO:0043682">
    <property type="term" value="F:P-type divalent copper transporter activity"/>
    <property type="evidence" value="ECO:0007669"/>
    <property type="project" value="TreeGrafter"/>
</dbReference>
<feature type="transmembrane region" description="Helical" evidence="7">
    <location>
        <begin position="256"/>
        <end position="278"/>
    </location>
</feature>
<dbReference type="GO" id="GO:0005507">
    <property type="term" value="F:copper ion binding"/>
    <property type="evidence" value="ECO:0007669"/>
    <property type="project" value="TreeGrafter"/>
</dbReference>
<dbReference type="EMBL" id="UFXQ01000001">
    <property type="protein sequence ID" value="STC69554.1"/>
    <property type="molecule type" value="Genomic_DNA"/>
</dbReference>
<dbReference type="InterPro" id="IPR023214">
    <property type="entry name" value="HAD_sf"/>
</dbReference>
<dbReference type="PANTHER" id="PTHR43520:SF8">
    <property type="entry name" value="P-TYPE CU(+) TRANSPORTER"/>
    <property type="match status" value="1"/>
</dbReference>
<keyword evidence="5 7" id="KW-1133">Transmembrane helix</keyword>
<dbReference type="AlphaFoldDB" id="A0A376CM91"/>
<keyword evidence="4" id="KW-1278">Translocase</keyword>
<sequence>MSDPHGDHVSRAIDSAVEAARSVGIELNDDQPAHDLAARPKTSLAFDLRNLPDVTDLGAVENALEELPGVRARLVYSTKTAWITAPDLMDPSDVIAVMERYGIDAVMTDSSLRRRIVASHTEERHGAVPRRAMRGTKGMSGRMRRLQAEEARALDSARTAGFLRNQRANQRRTGADQDVLYTSREMMTVPRLLVALILGIPVIVVSYFQALQFPGWQWVALVMSAPVVVWSAWPFHRALVGGVRRGLTALDGASSLAILVAFTWSIALLVGTPAGDIGWNSEPKWFAFNHSRLSDGELFLDVACGMTILLLAGRIWTMRARPSLLNEMARRRPDPSTQVALSVRNRATGAVGVHHVNLGEVSPGDDIVLHAGEIIPVDGRVIGGSCELEPGLIDAREDMVVKVNSQVFAGSRIVDGQIKVRVEKTGHQTRMAATHRWIQDASQRQHQATMLSTRTASWLIPAAVVIALIDFMAWVALSNNYNAAMATALAILASVAPTALALSPSIAIRLGIESSARNGIMIRDGKTLRKLENLDTVIFNRVGTLVLPEMNVETITAERGENADMVLRVAGALSMESDHPSAQAIVRAAREARDHAEGGDEVPHWIDVTNLEITKEGDFKGRIELFTRDDEGVEHPHQVDALLWRPTNLSSLHGRLAVAATAGGTPIVVRWKGKDRGVITLYDPIKDDAQEAVTRLEDMGLETMMLSRDTYPVARKFADLLGISSVLAGISSNDKPKTVRSVHTQGANVAMVGDHSVESSLKVADVGILVNAGDKLDTSRDMHDKLSVAVVRDDVSAIPQLIEQARRVCTIIDRNIVYSWAYNITAMALAVAGLLHPMAATVLMLGMSLFVEVRSVSAKKFPH</sequence>
<dbReference type="STRING" id="35756.GCA_001044155_00798"/>
<keyword evidence="3" id="KW-0479">Metal-binding</keyword>
<evidence type="ECO:0000256" key="2">
    <source>
        <dbReference type="ARBA" id="ARBA00022692"/>
    </source>
</evidence>
<dbReference type="GO" id="GO:0055070">
    <property type="term" value="P:copper ion homeostasis"/>
    <property type="evidence" value="ECO:0007669"/>
    <property type="project" value="TreeGrafter"/>
</dbReference>
<evidence type="ECO:0000256" key="4">
    <source>
        <dbReference type="ARBA" id="ARBA00022967"/>
    </source>
</evidence>
<evidence type="ECO:0000313" key="10">
    <source>
        <dbReference type="Proteomes" id="UP000254467"/>
    </source>
</evidence>
<proteinExistence type="predicted"/>
<dbReference type="InterPro" id="IPR059000">
    <property type="entry name" value="ATPase_P-type_domA"/>
</dbReference>
<feature type="domain" description="P-type ATPase A" evidence="8">
    <location>
        <begin position="352"/>
        <end position="434"/>
    </location>
</feature>
<dbReference type="Pfam" id="PF00122">
    <property type="entry name" value="E1-E2_ATPase"/>
    <property type="match status" value="1"/>
</dbReference>
<feature type="transmembrane region" description="Helical" evidence="7">
    <location>
        <begin position="298"/>
        <end position="316"/>
    </location>
</feature>
<keyword evidence="9" id="KW-0378">Hydrolase</keyword>
<dbReference type="GO" id="GO:0005886">
    <property type="term" value="C:plasma membrane"/>
    <property type="evidence" value="ECO:0007669"/>
    <property type="project" value="UniProtKB-SubCell"/>
</dbReference>
<evidence type="ECO:0000313" key="9">
    <source>
        <dbReference type="EMBL" id="STC69554.1"/>
    </source>
</evidence>
<evidence type="ECO:0000259" key="8">
    <source>
        <dbReference type="Pfam" id="PF00122"/>
    </source>
</evidence>
<feature type="transmembrane region" description="Helical" evidence="7">
    <location>
        <begin position="192"/>
        <end position="210"/>
    </location>
</feature>
<evidence type="ECO:0000256" key="1">
    <source>
        <dbReference type="ARBA" id="ARBA00004651"/>
    </source>
</evidence>
<dbReference type="InterPro" id="IPR036412">
    <property type="entry name" value="HAD-like_sf"/>
</dbReference>
<reference evidence="9 10" key="1">
    <citation type="submission" date="2018-06" db="EMBL/GenBank/DDBJ databases">
        <authorList>
            <consortium name="Pathogen Informatics"/>
            <person name="Doyle S."/>
        </authorList>
    </citation>
    <scope>NUCLEOTIDE SEQUENCE [LARGE SCALE GENOMIC DNA]</scope>
    <source>
        <strain evidence="9 10">NCTC11862</strain>
    </source>
</reference>
<name>A0A376CM91_9CORY</name>
<dbReference type="EC" id="3.6.3.-" evidence="9"/>
<dbReference type="Proteomes" id="UP000254467">
    <property type="component" value="Unassembled WGS sequence"/>
</dbReference>
<dbReference type="NCBIfam" id="TIGR01494">
    <property type="entry name" value="ATPase_P-type"/>
    <property type="match status" value="1"/>
</dbReference>
<dbReference type="InterPro" id="IPR023299">
    <property type="entry name" value="ATPase_P-typ_cyto_dom_N"/>
</dbReference>
<evidence type="ECO:0000256" key="5">
    <source>
        <dbReference type="ARBA" id="ARBA00022989"/>
    </source>
</evidence>
<comment type="subcellular location">
    <subcellularLocation>
        <location evidence="1">Cell membrane</location>
        <topology evidence="1">Multi-pass membrane protein</topology>
    </subcellularLocation>
</comment>
<dbReference type="InterPro" id="IPR008250">
    <property type="entry name" value="ATPase_P-typ_transduc_dom_A_sf"/>
</dbReference>
<dbReference type="SUPFAM" id="SSF56784">
    <property type="entry name" value="HAD-like"/>
    <property type="match status" value="1"/>
</dbReference>
<dbReference type="SUPFAM" id="SSF81653">
    <property type="entry name" value="Calcium ATPase, transduction domain A"/>
    <property type="match status" value="1"/>
</dbReference>
<dbReference type="RefSeq" id="WP_018581558.1">
    <property type="nucleotide sequence ID" value="NZ_UFXQ01000001.1"/>
</dbReference>
<dbReference type="PANTHER" id="PTHR43520">
    <property type="entry name" value="ATP7, ISOFORM B"/>
    <property type="match status" value="1"/>
</dbReference>
<dbReference type="GO" id="GO:0005524">
    <property type="term" value="F:ATP binding"/>
    <property type="evidence" value="ECO:0007669"/>
    <property type="project" value="InterPro"/>
</dbReference>
<protein>
    <submittedName>
        <fullName evidence="9">Cation-transporting P-type ATPase</fullName>
        <ecNumber evidence="9">3.6.3.-</ecNumber>
    </submittedName>
</protein>
<evidence type="ECO:0000256" key="7">
    <source>
        <dbReference type="SAM" id="Phobius"/>
    </source>
</evidence>
<dbReference type="SUPFAM" id="SSF81660">
    <property type="entry name" value="Metal cation-transporting ATPase, ATP-binding domain N"/>
    <property type="match status" value="1"/>
</dbReference>
<feature type="transmembrane region" description="Helical" evidence="7">
    <location>
        <begin position="824"/>
        <end position="851"/>
    </location>
</feature>
<dbReference type="Gene3D" id="2.70.150.10">
    <property type="entry name" value="Calcium-transporting ATPase, cytoplasmic transduction domain A"/>
    <property type="match status" value="1"/>
</dbReference>
<organism evidence="9 10">
    <name type="scientific">Corynebacterium pilosum</name>
    <dbReference type="NCBI Taxonomy" id="35756"/>
    <lineage>
        <taxon>Bacteria</taxon>
        <taxon>Bacillati</taxon>
        <taxon>Actinomycetota</taxon>
        <taxon>Actinomycetes</taxon>
        <taxon>Mycobacteriales</taxon>
        <taxon>Corynebacteriaceae</taxon>
        <taxon>Corynebacterium</taxon>
    </lineage>
</organism>
<gene>
    <name evidence="9" type="primary">copA_2</name>
    <name evidence="9" type="ORF">NCTC11862_01349</name>
</gene>
<keyword evidence="10" id="KW-1185">Reference proteome</keyword>
<dbReference type="Gene3D" id="3.40.50.1000">
    <property type="entry name" value="HAD superfamily/HAD-like"/>
    <property type="match status" value="1"/>
</dbReference>
<dbReference type="InterPro" id="IPR001757">
    <property type="entry name" value="P_typ_ATPase"/>
</dbReference>
<evidence type="ECO:0000256" key="3">
    <source>
        <dbReference type="ARBA" id="ARBA00022723"/>
    </source>
</evidence>
<dbReference type="Gene3D" id="3.40.1110.10">
    <property type="entry name" value="Calcium-transporting ATPase, cytoplasmic domain N"/>
    <property type="match status" value="1"/>
</dbReference>
<accession>A0A376CM91</accession>
<keyword evidence="2 7" id="KW-0812">Transmembrane</keyword>
<feature type="transmembrane region" description="Helical" evidence="7">
    <location>
        <begin position="216"/>
        <end position="235"/>
    </location>
</feature>
<dbReference type="OrthoDB" id="4423159at2"/>
<feature type="transmembrane region" description="Helical" evidence="7">
    <location>
        <begin position="483"/>
        <end position="502"/>
    </location>
</feature>
<keyword evidence="6 7" id="KW-0472">Membrane</keyword>